<gene>
    <name evidence="1" type="ORF">IQ26_05265</name>
</gene>
<name>A0A562N8C8_9HYPH</name>
<proteinExistence type="predicted"/>
<dbReference type="RefSeq" id="WP_145721291.1">
    <property type="nucleotide sequence ID" value="NZ_BSPF01000049.1"/>
</dbReference>
<sequence length="67" mass="6672">MGKTKRHGSGGGASIEGIVRVAQLVCPGDEACSIGIVASDPEIVIDDAIDPATCLAGVVAGNHLDQD</sequence>
<dbReference type="AlphaFoldDB" id="A0A562N8C8"/>
<dbReference type="EMBL" id="VLKT01000038">
    <property type="protein sequence ID" value="TWI28387.1"/>
    <property type="molecule type" value="Genomic_DNA"/>
</dbReference>
<evidence type="ECO:0000313" key="2">
    <source>
        <dbReference type="Proteomes" id="UP000317122"/>
    </source>
</evidence>
<keyword evidence="2" id="KW-1185">Reference proteome</keyword>
<evidence type="ECO:0000313" key="1">
    <source>
        <dbReference type="EMBL" id="TWI28387.1"/>
    </source>
</evidence>
<dbReference type="OrthoDB" id="9925121at2"/>
<protein>
    <submittedName>
        <fullName evidence="1">Uncharacterized protein</fullName>
    </submittedName>
</protein>
<accession>A0A562N8C8</accession>
<organism evidence="1 2">
    <name type="scientific">Mesorhizobium tianshanense</name>
    <dbReference type="NCBI Taxonomy" id="39844"/>
    <lineage>
        <taxon>Bacteria</taxon>
        <taxon>Pseudomonadati</taxon>
        <taxon>Pseudomonadota</taxon>
        <taxon>Alphaproteobacteria</taxon>
        <taxon>Hyphomicrobiales</taxon>
        <taxon>Phyllobacteriaceae</taxon>
        <taxon>Mesorhizobium</taxon>
    </lineage>
</organism>
<reference evidence="1 2" key="1">
    <citation type="journal article" date="2015" name="Stand. Genomic Sci.">
        <title>Genomic Encyclopedia of Bacterial and Archaeal Type Strains, Phase III: the genomes of soil and plant-associated and newly described type strains.</title>
        <authorList>
            <person name="Whitman W.B."/>
            <person name="Woyke T."/>
            <person name="Klenk H.P."/>
            <person name="Zhou Y."/>
            <person name="Lilburn T.G."/>
            <person name="Beck B.J."/>
            <person name="De Vos P."/>
            <person name="Vandamme P."/>
            <person name="Eisen J.A."/>
            <person name="Garrity G."/>
            <person name="Hugenholtz P."/>
            <person name="Kyrpides N.C."/>
        </authorList>
    </citation>
    <scope>NUCLEOTIDE SEQUENCE [LARGE SCALE GENOMIC DNA]</scope>
    <source>
        <strain evidence="1 2">CGMCC 1.2546</strain>
    </source>
</reference>
<comment type="caution">
    <text evidence="1">The sequence shown here is derived from an EMBL/GenBank/DDBJ whole genome shotgun (WGS) entry which is preliminary data.</text>
</comment>
<dbReference type="Proteomes" id="UP000317122">
    <property type="component" value="Unassembled WGS sequence"/>
</dbReference>